<protein>
    <submittedName>
        <fullName evidence="1">Uncharacterized protein</fullName>
    </submittedName>
</protein>
<accession>W9SU57</accession>
<gene>
    <name evidence="1" type="ORF">L484_023354</name>
</gene>
<dbReference type="Proteomes" id="UP000030645">
    <property type="component" value="Unassembled WGS sequence"/>
</dbReference>
<name>W9SU57_9ROSA</name>
<organism evidence="1 2">
    <name type="scientific">Morus notabilis</name>
    <dbReference type="NCBI Taxonomy" id="981085"/>
    <lineage>
        <taxon>Eukaryota</taxon>
        <taxon>Viridiplantae</taxon>
        <taxon>Streptophyta</taxon>
        <taxon>Embryophyta</taxon>
        <taxon>Tracheophyta</taxon>
        <taxon>Spermatophyta</taxon>
        <taxon>Magnoliopsida</taxon>
        <taxon>eudicotyledons</taxon>
        <taxon>Gunneridae</taxon>
        <taxon>Pentapetalae</taxon>
        <taxon>rosids</taxon>
        <taxon>fabids</taxon>
        <taxon>Rosales</taxon>
        <taxon>Moraceae</taxon>
        <taxon>Moreae</taxon>
        <taxon>Morus</taxon>
    </lineage>
</organism>
<evidence type="ECO:0000313" key="1">
    <source>
        <dbReference type="EMBL" id="EXC26739.1"/>
    </source>
</evidence>
<reference evidence="2" key="1">
    <citation type="submission" date="2013-01" db="EMBL/GenBank/DDBJ databases">
        <title>Draft Genome Sequence of a Mulberry Tree, Morus notabilis C.K. Schneid.</title>
        <authorList>
            <person name="He N."/>
            <person name="Zhao S."/>
        </authorList>
    </citation>
    <scope>NUCLEOTIDE SEQUENCE</scope>
</reference>
<evidence type="ECO:0000313" key="2">
    <source>
        <dbReference type="Proteomes" id="UP000030645"/>
    </source>
</evidence>
<keyword evidence="2" id="KW-1185">Reference proteome</keyword>
<dbReference type="EMBL" id="KE346119">
    <property type="protein sequence ID" value="EXC26739.1"/>
    <property type="molecule type" value="Genomic_DNA"/>
</dbReference>
<proteinExistence type="predicted"/>
<dbReference type="AlphaFoldDB" id="W9SU57"/>
<sequence>MGNAESMNSREASTLYGRCARTPDTLQPHRTLTLSKSLHVVNDQIGPHLPTCPSVATHAKADVVVLTQPRTTRLTRIAHLYPQIRRFRTSMTGTFC</sequence>